<reference evidence="1" key="1">
    <citation type="submission" date="2023-03" db="EMBL/GenBank/DDBJ databases">
        <title>Chromosome-level genomes of two armyworms, Mythimna separata and Mythimna loreyi, provide insights into the biosynthesis and reception of sex pheromones.</title>
        <authorList>
            <person name="Zhao H."/>
        </authorList>
    </citation>
    <scope>NUCLEOTIDE SEQUENCE</scope>
    <source>
        <strain evidence="1">BeijingLab</strain>
    </source>
</reference>
<proteinExistence type="predicted"/>
<gene>
    <name evidence="1" type="ORF">PYW08_012963</name>
</gene>
<evidence type="ECO:0000313" key="2">
    <source>
        <dbReference type="Proteomes" id="UP001231649"/>
    </source>
</evidence>
<evidence type="ECO:0000313" key="1">
    <source>
        <dbReference type="EMBL" id="KAJ8704239.1"/>
    </source>
</evidence>
<comment type="caution">
    <text evidence="1">The sequence shown here is derived from an EMBL/GenBank/DDBJ whole genome shotgun (WGS) entry which is preliminary data.</text>
</comment>
<accession>A0ACC2PZ71</accession>
<protein>
    <submittedName>
        <fullName evidence="1">Uncharacterized protein</fullName>
    </submittedName>
</protein>
<name>A0ACC2PZ71_9NEOP</name>
<dbReference type="EMBL" id="CM056808">
    <property type="protein sequence ID" value="KAJ8704239.1"/>
    <property type="molecule type" value="Genomic_DNA"/>
</dbReference>
<keyword evidence="2" id="KW-1185">Reference proteome</keyword>
<sequence>MASKNNCAGCMSALKSKEYLQCSTCNLRYDLLCSNITVKRFKVMKVADKAIWKCQVCTSKLPKTNNIDTPVRLTRTDSPANSPDDSKQSPITPVDINITNRNKRHQSSPLSPMEDDTILELTKSSFRKIIRQEIASALKEAVAVQFKQISDLVSSFRTSLDFFNDKYEEMKVTLDNNTSKIQVLERENIKLQSLLYDYNKRINLMEQHNRSTNIEVQNVPENRSENIVIYCNLVILLNAL</sequence>
<dbReference type="Proteomes" id="UP001231649">
    <property type="component" value="Chromosome 32"/>
</dbReference>
<organism evidence="1 2">
    <name type="scientific">Mythimna loreyi</name>
    <dbReference type="NCBI Taxonomy" id="667449"/>
    <lineage>
        <taxon>Eukaryota</taxon>
        <taxon>Metazoa</taxon>
        <taxon>Ecdysozoa</taxon>
        <taxon>Arthropoda</taxon>
        <taxon>Hexapoda</taxon>
        <taxon>Insecta</taxon>
        <taxon>Pterygota</taxon>
        <taxon>Neoptera</taxon>
        <taxon>Endopterygota</taxon>
        <taxon>Lepidoptera</taxon>
        <taxon>Glossata</taxon>
        <taxon>Ditrysia</taxon>
        <taxon>Noctuoidea</taxon>
        <taxon>Noctuidae</taxon>
        <taxon>Noctuinae</taxon>
        <taxon>Hadenini</taxon>
        <taxon>Mythimna</taxon>
    </lineage>
</organism>